<keyword evidence="3" id="KW-0949">S-adenosyl-L-methionine</keyword>
<dbReference type="PROSITE" id="PS01305">
    <property type="entry name" value="MOAA_NIFB_PQQE"/>
    <property type="match status" value="1"/>
</dbReference>
<dbReference type="InterPro" id="IPR007197">
    <property type="entry name" value="rSAM"/>
</dbReference>
<dbReference type="AlphaFoldDB" id="A0A538UE54"/>
<evidence type="ECO:0000313" key="11">
    <source>
        <dbReference type="Proteomes" id="UP000319771"/>
    </source>
</evidence>
<dbReference type="InterPro" id="IPR013785">
    <property type="entry name" value="Aldolase_TIM"/>
</dbReference>
<dbReference type="SUPFAM" id="SSF102114">
    <property type="entry name" value="Radical SAM enzymes"/>
    <property type="match status" value="1"/>
</dbReference>
<dbReference type="PANTHER" id="PTHR11228">
    <property type="entry name" value="RADICAL SAM DOMAIN PROTEIN"/>
    <property type="match status" value="1"/>
</dbReference>
<evidence type="ECO:0000256" key="5">
    <source>
        <dbReference type="ARBA" id="ARBA00023002"/>
    </source>
</evidence>
<keyword evidence="4" id="KW-0479">Metal-binding</keyword>
<reference evidence="10 11" key="1">
    <citation type="journal article" date="2019" name="Nat. Microbiol.">
        <title>Mediterranean grassland soil C-N compound turnover is dependent on rainfall and depth, and is mediated by genomically divergent microorganisms.</title>
        <authorList>
            <person name="Diamond S."/>
            <person name="Andeer P.F."/>
            <person name="Li Z."/>
            <person name="Crits-Christoph A."/>
            <person name="Burstein D."/>
            <person name="Anantharaman K."/>
            <person name="Lane K.R."/>
            <person name="Thomas B.C."/>
            <person name="Pan C."/>
            <person name="Northen T.R."/>
            <person name="Banfield J.F."/>
        </authorList>
    </citation>
    <scope>NUCLEOTIDE SEQUENCE [LARGE SCALE GENOMIC DNA]</scope>
    <source>
        <strain evidence="10">WS_11</strain>
    </source>
</reference>
<gene>
    <name evidence="10" type="ORF">E6K81_00870</name>
</gene>
<dbReference type="GO" id="GO:0051539">
    <property type="term" value="F:4 iron, 4 sulfur cluster binding"/>
    <property type="evidence" value="ECO:0007669"/>
    <property type="project" value="UniProtKB-KW"/>
</dbReference>
<dbReference type="Gene3D" id="3.20.20.70">
    <property type="entry name" value="Aldolase class I"/>
    <property type="match status" value="1"/>
</dbReference>
<evidence type="ECO:0000256" key="1">
    <source>
        <dbReference type="ARBA" id="ARBA00001966"/>
    </source>
</evidence>
<evidence type="ECO:0000256" key="3">
    <source>
        <dbReference type="ARBA" id="ARBA00022691"/>
    </source>
</evidence>
<comment type="caution">
    <text evidence="10">The sequence shown here is derived from an EMBL/GenBank/DDBJ whole genome shotgun (WGS) entry which is preliminary data.</text>
</comment>
<evidence type="ECO:0000256" key="2">
    <source>
        <dbReference type="ARBA" id="ARBA00022485"/>
    </source>
</evidence>
<feature type="region of interest" description="Disordered" evidence="8">
    <location>
        <begin position="320"/>
        <end position="343"/>
    </location>
</feature>
<keyword evidence="6" id="KW-0408">Iron</keyword>
<keyword evidence="7" id="KW-0411">Iron-sulfur</keyword>
<dbReference type="InterPro" id="IPR050377">
    <property type="entry name" value="Radical_SAM_PqqE_MftC-like"/>
</dbReference>
<protein>
    <submittedName>
        <fullName evidence="10">Radical SAM protein</fullName>
    </submittedName>
</protein>
<comment type="cofactor">
    <cofactor evidence="1">
        <name>[4Fe-4S] cluster</name>
        <dbReference type="ChEBI" id="CHEBI:49883"/>
    </cofactor>
</comment>
<sequence length="343" mass="38756">MRVKNPLRSIANFVFRQAPLSAQLIVTRRCNLSCGYCTEYDRVSEMIPLAALKERIDALHRLRVINIALLGGEPLMHPDVAEIVAYIDRKAQASITTNGFLITEPLIRKLNAAGLRNMQVSIDTVKPDPSLFIQKSLKTVRPKLDLLKRIAEFDVFINLVLCEQSKGEFKQTLREFSDLGFAVSLDLVHDSKGHLAIGGPEYLELWEHYYKNTRPFMYLEQDYGTRLLRGERPAWQCRAGTRFLYVDEFGKAQFCSAQRGRLDKPIVEYTREDAREYSKTHRGCESGCAMLCHYRDSAFDNQPLRTIQSVLKLLGRPAVGRGASGHAEAARRPPGAVATPEAE</sequence>
<dbReference type="CDD" id="cd01335">
    <property type="entry name" value="Radical_SAM"/>
    <property type="match status" value="1"/>
</dbReference>
<dbReference type="PROSITE" id="PS51918">
    <property type="entry name" value="RADICAL_SAM"/>
    <property type="match status" value="1"/>
</dbReference>
<evidence type="ECO:0000256" key="6">
    <source>
        <dbReference type="ARBA" id="ARBA00023004"/>
    </source>
</evidence>
<dbReference type="SFLD" id="SFLDG01067">
    <property type="entry name" value="SPASM/twitch_domain_containing"/>
    <property type="match status" value="1"/>
</dbReference>
<keyword evidence="5" id="KW-0560">Oxidoreductase</keyword>
<evidence type="ECO:0000256" key="4">
    <source>
        <dbReference type="ARBA" id="ARBA00022723"/>
    </source>
</evidence>
<dbReference type="Proteomes" id="UP000319771">
    <property type="component" value="Unassembled WGS sequence"/>
</dbReference>
<organism evidence="10 11">
    <name type="scientific">Eiseniibacteriota bacterium</name>
    <dbReference type="NCBI Taxonomy" id="2212470"/>
    <lineage>
        <taxon>Bacteria</taxon>
        <taxon>Candidatus Eiseniibacteriota</taxon>
    </lineage>
</organism>
<dbReference type="InterPro" id="IPR058240">
    <property type="entry name" value="rSAM_sf"/>
</dbReference>
<feature type="domain" description="Radical SAM core" evidence="9">
    <location>
        <begin position="16"/>
        <end position="242"/>
    </location>
</feature>
<accession>A0A538UE54</accession>
<dbReference type="InterPro" id="IPR000385">
    <property type="entry name" value="MoaA_NifB_PqqE_Fe-S-bd_CS"/>
</dbReference>
<proteinExistence type="predicted"/>
<name>A0A538UE54_UNCEI</name>
<evidence type="ECO:0000313" key="10">
    <source>
        <dbReference type="EMBL" id="TMQ74181.1"/>
    </source>
</evidence>
<keyword evidence="2" id="KW-0004">4Fe-4S</keyword>
<dbReference type="GO" id="GO:0046872">
    <property type="term" value="F:metal ion binding"/>
    <property type="evidence" value="ECO:0007669"/>
    <property type="project" value="UniProtKB-KW"/>
</dbReference>
<dbReference type="GO" id="GO:0016491">
    <property type="term" value="F:oxidoreductase activity"/>
    <property type="evidence" value="ECO:0007669"/>
    <property type="project" value="UniProtKB-KW"/>
</dbReference>
<dbReference type="Pfam" id="PF04055">
    <property type="entry name" value="Radical_SAM"/>
    <property type="match status" value="1"/>
</dbReference>
<evidence type="ECO:0000256" key="7">
    <source>
        <dbReference type="ARBA" id="ARBA00023014"/>
    </source>
</evidence>
<evidence type="ECO:0000259" key="9">
    <source>
        <dbReference type="PROSITE" id="PS51918"/>
    </source>
</evidence>
<dbReference type="SFLD" id="SFLDS00029">
    <property type="entry name" value="Radical_SAM"/>
    <property type="match status" value="1"/>
</dbReference>
<dbReference type="EMBL" id="VBPB01000008">
    <property type="protein sequence ID" value="TMQ74181.1"/>
    <property type="molecule type" value="Genomic_DNA"/>
</dbReference>
<evidence type="ECO:0000256" key="8">
    <source>
        <dbReference type="SAM" id="MobiDB-lite"/>
    </source>
</evidence>
<dbReference type="PANTHER" id="PTHR11228:SF7">
    <property type="entry name" value="PQQA PEPTIDE CYCLASE"/>
    <property type="match status" value="1"/>
</dbReference>